<dbReference type="InterPro" id="IPR007452">
    <property type="entry name" value="TamB_C"/>
</dbReference>
<sequence length="1229" mass="131528">MNTVNIKRGATLFGLGLVVFLVLIVVGVSLLLGTQTGSQWALARVPGLQLENFQGRLGGQWRADRLIWQQGEDRVDVQSPEFEWTPACLLKMTLCIDRLQAGQVLLHFPPSNSPGNDEPISLPALKLPLALQLGDVQVGSVQLDGVEQLRDLKLAAHWTSEGLQIDSVHLQRDAMVLDLSGLLNPQGDWPLTAQGQLQLPPQDGQPWVLALDIQGDVLKTLHLKADSSGYLPGVLSAELQPLTEHLPARLKLVAEHFKPSSSLPDTLQLEQLLLEAEGNLDQGYRISGSASLPAEKGPVALSLQGRVDAKGATLAALDLAANDQQRLAVTGNLNWQSGLSADATIDWLDFPWQRLYPLASEPQVTLQALKGEISYTDGQYLGNFNARLKGPAGPFTLVSPFSGNLQEVHLPQLELVAGQGKASGHLNLQFADGFGWDTALDLSALDPSFWVAELPGTLAGPLRSQGLLRNEQLALTADLDLKGRLRGQPAVLQAKADGRDQQWNVSQLNIRLGDNRIQGTGSLQQRLKGQLDLDLPRLGQLWPRLAGQVKGRVDLAGTLQAPEGKVALQAGQLAFQENRLQSLTLNARLDPAQRAIINLKGAGIQAGDTALGTLLVDGQGTLKAQQLKLDLQGPLLKLAVALDGGLDKGDWRGRLASGSVQSGGQNWRLQQPAKIERLVDGRLNFGAHCWLSGDASLCGGDQRLMPEPHLRYQLKQFPLDSLAQWMPKDFAWKGALNADIRLDIPAAGPSGQITLDAGSGTLRVRNNDQWVDFPYQTLKLSSTMTPKRIDSRLDFEGGKLGRLLLNAQIDPLAKDKTLSGDFNLSGLDISVARPFAPGVQKLNGRLNGAGRLSGSLLAPLVNGSVTLEGGEVAGAELPMELHDLKVQALIAGESVQIDGGWKSGSTGQGSMGGQVAWGQNLVVDVSLKGARLPINVEPYAAVEAAPDLKISMKGDRLAISGKVLVPKGTITVRELPPSTVKLSGDTVIVGQQTEEGAPPLAVAMDINVQVGQEKLSFSGFGLTANLVGQVHIGDNLDTRGELNLNDGRYRAYGQRLTIRKARLLFAGPVDQPYLDIEAIRQTDDVIAGIRLTGSAEQPTTEVFSEPAMSQEQALSYLVMGRPLSTSGEDNNMVAQAALALGVAGSSSTTGKLADNLGIKDFELDTSGTGDKTNVVASGKITEKLSLRYGVGVFEPANTIALRYLLSKRVYLEAASGVASSLDIFYKRDF</sequence>
<dbReference type="GO" id="GO:0005886">
    <property type="term" value="C:plasma membrane"/>
    <property type="evidence" value="ECO:0007669"/>
    <property type="project" value="InterPro"/>
</dbReference>
<dbReference type="PANTHER" id="PTHR36985">
    <property type="entry name" value="TRANSLOCATION AND ASSEMBLY MODULE SUBUNIT TAMB"/>
    <property type="match status" value="1"/>
</dbReference>
<dbReference type="GO" id="GO:0009306">
    <property type="term" value="P:protein secretion"/>
    <property type="evidence" value="ECO:0007669"/>
    <property type="project" value="InterPro"/>
</dbReference>
<evidence type="ECO:0000256" key="3">
    <source>
        <dbReference type="ARBA" id="ARBA00022989"/>
    </source>
</evidence>
<name>A0A244EVP6_PSESX</name>
<evidence type="ECO:0000313" key="7">
    <source>
        <dbReference type="EMBL" id="OUM08611.1"/>
    </source>
</evidence>
<protein>
    <recommendedName>
        <fullName evidence="6">Translocation and assembly module TamB C-terminal domain-containing protein</fullName>
    </recommendedName>
</protein>
<proteinExistence type="predicted"/>
<dbReference type="Proteomes" id="UP000195128">
    <property type="component" value="Unassembled WGS sequence"/>
</dbReference>
<keyword evidence="3 5" id="KW-1133">Transmembrane helix</keyword>
<reference evidence="7 8" key="1">
    <citation type="submission" date="2017-01" db="EMBL/GenBank/DDBJ databases">
        <authorList>
            <person name="Mah S.A."/>
            <person name="Swanson W.J."/>
            <person name="Moy G.W."/>
            <person name="Vacquier V.D."/>
        </authorList>
    </citation>
    <scope>NUCLEOTIDE SEQUENCE [LARGE SCALE GENOMIC DNA]</scope>
    <source>
        <strain evidence="7">PDD-32b-74</strain>
    </source>
</reference>
<evidence type="ECO:0000256" key="1">
    <source>
        <dbReference type="ARBA" id="ARBA00004167"/>
    </source>
</evidence>
<accession>A0A244EVP6</accession>
<evidence type="ECO:0000256" key="4">
    <source>
        <dbReference type="ARBA" id="ARBA00023136"/>
    </source>
</evidence>
<comment type="subcellular location">
    <subcellularLocation>
        <location evidence="1">Membrane</location>
        <topology evidence="1">Single-pass membrane protein</topology>
    </subcellularLocation>
</comment>
<dbReference type="EMBL" id="MTSA01000003">
    <property type="protein sequence ID" value="OUM08611.1"/>
    <property type="molecule type" value="Genomic_DNA"/>
</dbReference>
<dbReference type="PANTHER" id="PTHR36985:SF1">
    <property type="entry name" value="TRANSLOCATION AND ASSEMBLY MODULE SUBUNIT TAMB"/>
    <property type="match status" value="1"/>
</dbReference>
<organism evidence="7 8">
    <name type="scientific">Pseudomonas syringae</name>
    <dbReference type="NCBI Taxonomy" id="317"/>
    <lineage>
        <taxon>Bacteria</taxon>
        <taxon>Pseudomonadati</taxon>
        <taxon>Pseudomonadota</taxon>
        <taxon>Gammaproteobacteria</taxon>
        <taxon>Pseudomonadales</taxon>
        <taxon>Pseudomonadaceae</taxon>
        <taxon>Pseudomonas</taxon>
    </lineage>
</organism>
<comment type="caution">
    <text evidence="7">The sequence shown here is derived from an EMBL/GenBank/DDBJ whole genome shotgun (WGS) entry which is preliminary data.</text>
</comment>
<dbReference type="AlphaFoldDB" id="A0A244EVP6"/>
<keyword evidence="2 5" id="KW-0812">Transmembrane</keyword>
<evidence type="ECO:0000256" key="5">
    <source>
        <dbReference type="SAM" id="Phobius"/>
    </source>
</evidence>
<gene>
    <name evidence="7" type="ORF">BW686_04645</name>
</gene>
<evidence type="ECO:0000313" key="8">
    <source>
        <dbReference type="Proteomes" id="UP000195128"/>
    </source>
</evidence>
<evidence type="ECO:0000256" key="2">
    <source>
        <dbReference type="ARBA" id="ARBA00022692"/>
    </source>
</evidence>
<dbReference type="Pfam" id="PF04357">
    <property type="entry name" value="TamB"/>
    <property type="match status" value="1"/>
</dbReference>
<evidence type="ECO:0000259" key="6">
    <source>
        <dbReference type="Pfam" id="PF04357"/>
    </source>
</evidence>
<feature type="transmembrane region" description="Helical" evidence="5">
    <location>
        <begin position="12"/>
        <end position="32"/>
    </location>
</feature>
<feature type="domain" description="Translocation and assembly module TamB C-terminal" evidence="6">
    <location>
        <begin position="904"/>
        <end position="1229"/>
    </location>
</feature>
<keyword evidence="4 5" id="KW-0472">Membrane</keyword>
<dbReference type="GO" id="GO:0097347">
    <property type="term" value="C:TAM protein secretion complex"/>
    <property type="evidence" value="ECO:0007669"/>
    <property type="project" value="TreeGrafter"/>
</dbReference>